<gene>
    <name evidence="3" type="ORF">VITFI_CDS2572</name>
</gene>
<dbReference type="PANTHER" id="PTHR42736">
    <property type="entry name" value="PROTEIN-GLUTAMINE GAMMA-GLUTAMYLTRANSFERASE"/>
    <property type="match status" value="1"/>
</dbReference>
<dbReference type="KEGG" id="vff:VITFI_CDS2572"/>
<dbReference type="Pfam" id="PF11992">
    <property type="entry name" value="TgpA_N"/>
    <property type="match status" value="1"/>
</dbReference>
<feature type="transmembrane region" description="Helical" evidence="1">
    <location>
        <begin position="51"/>
        <end position="66"/>
    </location>
</feature>
<dbReference type="InterPro" id="IPR038765">
    <property type="entry name" value="Papain-like_cys_pep_sf"/>
</dbReference>
<dbReference type="EMBL" id="CP022423">
    <property type="protein sequence ID" value="ASM78349.1"/>
    <property type="molecule type" value="Genomic_DNA"/>
</dbReference>
<accession>A0A221KHE9</accession>
<feature type="domain" description="Transglutaminase-like" evidence="2">
    <location>
        <begin position="401"/>
        <end position="472"/>
    </location>
</feature>
<feature type="transmembrane region" description="Helical" evidence="1">
    <location>
        <begin position="154"/>
        <end position="173"/>
    </location>
</feature>
<dbReference type="Gene3D" id="3.10.620.30">
    <property type="match status" value="1"/>
</dbReference>
<feature type="transmembrane region" description="Helical" evidence="1">
    <location>
        <begin position="544"/>
        <end position="568"/>
    </location>
</feature>
<evidence type="ECO:0000313" key="4">
    <source>
        <dbReference type="Proteomes" id="UP000199729"/>
    </source>
</evidence>
<reference evidence="3 4" key="1">
    <citation type="submission" date="2017-07" db="EMBL/GenBank/DDBJ databases">
        <title>Complete Genome Sequence of the cosmetic ferment Vitreoscilla filiformis (ATCC15551).</title>
        <authorList>
            <person name="Contreras S."/>
            <person name="Sagory-Zalkind P."/>
            <person name="Blanquart H."/>
            <person name="Iltis A."/>
            <person name="Morand S.C."/>
        </authorList>
    </citation>
    <scope>NUCLEOTIDE SEQUENCE [LARGE SCALE GENOMIC DNA]</scope>
    <source>
        <strain evidence="3 4">ATCC 15551</strain>
    </source>
</reference>
<feature type="transmembrane region" description="Helical" evidence="1">
    <location>
        <begin position="98"/>
        <end position="115"/>
    </location>
</feature>
<dbReference type="AlphaFoldDB" id="A0A221KHE9"/>
<evidence type="ECO:0000259" key="2">
    <source>
        <dbReference type="SMART" id="SM00460"/>
    </source>
</evidence>
<keyword evidence="1" id="KW-1133">Transmembrane helix</keyword>
<evidence type="ECO:0000256" key="1">
    <source>
        <dbReference type="SAM" id="Phobius"/>
    </source>
</evidence>
<sequence>MRDTLFLLAVIAWTLVPHAAWLSPSLSGLCAVVLVWRALLAWTQRPLPGRWALLGVLVAGTAIVWWEQKTLFGRDAGVTLLVLLMTLKTLELRARRDAMVVFFLGFFLILTQFFYSQSLIVTVGMTLAVWGWLTALSLAHMPAGYPSLWQAGRLAGWAALIGTPVMVALFVLFPRIGPLWAMPNDQGVTGLSDEMGLGDITQLAQDRSIAARLRFPEGAPPREPLYLRGPVLTHYDGQRWLTLPQAAPLTTWVPPPGTTPVRYEITLEPLRLALLPLPEHTLQRPEGLPLQGDWPSHPDRWGQWRLPAPAAQRFRLRGEAWPRFVQLEPLSPLWHRTFTATPSKRHPRTRAWADALAQRPDLQGASASQRAQALLTHIRTGGYGYTLSPGALGPDPVDTFWLDQRRGFCEHYAASVTLILRMMGVPARIVTGYLGTDPQPVDGYYIVRQSNAHAWVEYWEQGHGWIRLDPTAAVAPNRVETGQALSPAPTAMDRMMGTWYTDWLLQSRLWFEILDNRWNQWILGYGALQQNDLLQHLGWEGDTLLGLAQILLGLVCASALGGALWAWWDGRRRTPWERLRTLILDRLQQLDVAAQPHHSPAQLADLLAARHGSTAQELVAHFLALEQLRYAQGSDSTASASTPSVALRAWQRQFMDAARRLRAQTL</sequence>
<evidence type="ECO:0000313" key="3">
    <source>
        <dbReference type="EMBL" id="ASM78349.1"/>
    </source>
</evidence>
<dbReference type="Pfam" id="PF01841">
    <property type="entry name" value="Transglut_core"/>
    <property type="match status" value="1"/>
</dbReference>
<dbReference type="InterPro" id="IPR052901">
    <property type="entry name" value="Bact_TGase-like"/>
</dbReference>
<feature type="transmembrane region" description="Helical" evidence="1">
    <location>
        <begin position="121"/>
        <end position="142"/>
    </location>
</feature>
<dbReference type="Proteomes" id="UP000199729">
    <property type="component" value="Chromosome"/>
</dbReference>
<dbReference type="SMART" id="SM00460">
    <property type="entry name" value="TGc"/>
    <property type="match status" value="1"/>
</dbReference>
<organism evidence="3 4">
    <name type="scientific">Vitreoscilla filiformis</name>
    <dbReference type="NCBI Taxonomy" id="63"/>
    <lineage>
        <taxon>Bacteria</taxon>
        <taxon>Pseudomonadati</taxon>
        <taxon>Pseudomonadota</taxon>
        <taxon>Betaproteobacteria</taxon>
        <taxon>Neisseriales</taxon>
        <taxon>Neisseriaceae</taxon>
        <taxon>Vitreoscilla</taxon>
    </lineage>
</organism>
<dbReference type="InterPro" id="IPR002931">
    <property type="entry name" value="Transglutaminase-like"/>
</dbReference>
<keyword evidence="1" id="KW-0812">Transmembrane</keyword>
<name>A0A221KHE9_VITFI</name>
<dbReference type="InterPro" id="IPR021878">
    <property type="entry name" value="TgpA_N"/>
</dbReference>
<keyword evidence="4" id="KW-1185">Reference proteome</keyword>
<protein>
    <submittedName>
        <fullName evidence="3">Transglutaminase</fullName>
    </submittedName>
</protein>
<proteinExistence type="predicted"/>
<dbReference type="PANTHER" id="PTHR42736:SF1">
    <property type="entry name" value="PROTEIN-GLUTAMINE GAMMA-GLUTAMYLTRANSFERASE"/>
    <property type="match status" value="1"/>
</dbReference>
<keyword evidence="1" id="KW-0472">Membrane</keyword>
<dbReference type="SUPFAM" id="SSF54001">
    <property type="entry name" value="Cysteine proteinases"/>
    <property type="match status" value="1"/>
</dbReference>